<accession>A0A4Q7L506</accession>
<dbReference type="PANTHER" id="PTHR39339">
    <property type="entry name" value="SLR1444 PROTEIN"/>
    <property type="match status" value="1"/>
</dbReference>
<reference evidence="2 3" key="1">
    <citation type="submission" date="2019-02" db="EMBL/GenBank/DDBJ databases">
        <title>Genomic Encyclopedia of Type Strains, Phase IV (KMG-IV): sequencing the most valuable type-strain genomes for metagenomic binning, comparative biology and taxonomic classification.</title>
        <authorList>
            <person name="Goeker M."/>
        </authorList>
    </citation>
    <scope>NUCLEOTIDE SEQUENCE [LARGE SCALE GENOMIC DNA]</scope>
    <source>
        <strain evidence="2 3">DSM 101727</strain>
    </source>
</reference>
<feature type="domain" description="CHAD" evidence="1">
    <location>
        <begin position="1"/>
        <end position="249"/>
    </location>
</feature>
<protein>
    <submittedName>
        <fullName evidence="2">CHAD domain-containing protein</fullName>
    </submittedName>
</protein>
<dbReference type="AlphaFoldDB" id="A0A4Q7L506"/>
<sequence length="260" mass="28901">MHQMRVAVRRMRAALKAEGSTVPDADELRAELKWLGGALGEVRDFDVLLGRLREETADFGPDEQHAADRLFAGLVTDRRRARRKMLGVLRGSRYRALLHDLAEAARSDVPVVEPESGKSGKPAKKTALVDVVRKPHRKLVKAAAALPDDPPDDDLHALRIKGKRVRYAAELAADSGGKKVKKLIAATKKFQDLLGDHQDAVVGEQEVRRMLSEQGGEIDADVVFVAGRLVERERARRTECRRRWRMAVAKVDDRATALLS</sequence>
<organism evidence="2 3">
    <name type="scientific">Herbihabitans rhizosphaerae</name>
    <dbReference type="NCBI Taxonomy" id="1872711"/>
    <lineage>
        <taxon>Bacteria</taxon>
        <taxon>Bacillati</taxon>
        <taxon>Actinomycetota</taxon>
        <taxon>Actinomycetes</taxon>
        <taxon>Pseudonocardiales</taxon>
        <taxon>Pseudonocardiaceae</taxon>
        <taxon>Herbihabitans</taxon>
    </lineage>
</organism>
<dbReference type="Gene3D" id="1.40.20.10">
    <property type="entry name" value="CHAD domain"/>
    <property type="match status" value="1"/>
</dbReference>
<dbReference type="Proteomes" id="UP000294257">
    <property type="component" value="Unassembled WGS sequence"/>
</dbReference>
<evidence type="ECO:0000313" key="3">
    <source>
        <dbReference type="Proteomes" id="UP000294257"/>
    </source>
</evidence>
<dbReference type="EMBL" id="SGWQ01000001">
    <property type="protein sequence ID" value="RZS44334.1"/>
    <property type="molecule type" value="Genomic_DNA"/>
</dbReference>
<dbReference type="Pfam" id="PF05235">
    <property type="entry name" value="CHAD"/>
    <property type="match status" value="1"/>
</dbReference>
<dbReference type="PROSITE" id="PS51708">
    <property type="entry name" value="CHAD"/>
    <property type="match status" value="1"/>
</dbReference>
<dbReference type="InterPro" id="IPR007899">
    <property type="entry name" value="CHAD_dom"/>
</dbReference>
<evidence type="ECO:0000259" key="1">
    <source>
        <dbReference type="PROSITE" id="PS51708"/>
    </source>
</evidence>
<dbReference type="InterPro" id="IPR038186">
    <property type="entry name" value="CHAD_dom_sf"/>
</dbReference>
<name>A0A4Q7L506_9PSEU</name>
<dbReference type="PANTHER" id="PTHR39339:SF1">
    <property type="entry name" value="CHAD DOMAIN-CONTAINING PROTEIN"/>
    <property type="match status" value="1"/>
</dbReference>
<proteinExistence type="predicted"/>
<gene>
    <name evidence="2" type="ORF">EV193_101209</name>
</gene>
<dbReference type="SMART" id="SM00880">
    <property type="entry name" value="CHAD"/>
    <property type="match status" value="1"/>
</dbReference>
<evidence type="ECO:0000313" key="2">
    <source>
        <dbReference type="EMBL" id="RZS44334.1"/>
    </source>
</evidence>
<comment type="caution">
    <text evidence="2">The sequence shown here is derived from an EMBL/GenBank/DDBJ whole genome shotgun (WGS) entry which is preliminary data.</text>
</comment>
<keyword evidence="3" id="KW-1185">Reference proteome</keyword>